<reference evidence="1 2" key="1">
    <citation type="submission" date="2020-08" db="EMBL/GenBank/DDBJ databases">
        <authorList>
            <person name="Koutsovoulos G."/>
            <person name="Danchin GJ E."/>
        </authorList>
    </citation>
    <scope>NUCLEOTIDE SEQUENCE [LARGE SCALE GENOMIC DNA]</scope>
</reference>
<name>A0A6V7TSP5_MELEN</name>
<evidence type="ECO:0000313" key="1">
    <source>
        <dbReference type="EMBL" id="CAD2131893.1"/>
    </source>
</evidence>
<dbReference type="OrthoDB" id="5867932at2759"/>
<accession>A0A6V7TSP5</accession>
<dbReference type="Proteomes" id="UP000580250">
    <property type="component" value="Unassembled WGS sequence"/>
</dbReference>
<organism evidence="1 2">
    <name type="scientific">Meloidogyne enterolobii</name>
    <name type="common">Root-knot nematode worm</name>
    <name type="synonym">Meloidogyne mayaguensis</name>
    <dbReference type="NCBI Taxonomy" id="390850"/>
    <lineage>
        <taxon>Eukaryota</taxon>
        <taxon>Metazoa</taxon>
        <taxon>Ecdysozoa</taxon>
        <taxon>Nematoda</taxon>
        <taxon>Chromadorea</taxon>
        <taxon>Rhabditida</taxon>
        <taxon>Tylenchina</taxon>
        <taxon>Tylenchomorpha</taxon>
        <taxon>Tylenchoidea</taxon>
        <taxon>Meloidogynidae</taxon>
        <taxon>Meloidogyninae</taxon>
        <taxon>Meloidogyne</taxon>
    </lineage>
</organism>
<dbReference type="AlphaFoldDB" id="A0A6V7TSP5"/>
<evidence type="ECO:0000313" key="2">
    <source>
        <dbReference type="Proteomes" id="UP000580250"/>
    </source>
</evidence>
<protein>
    <submittedName>
        <fullName evidence="1">Uncharacterized protein</fullName>
    </submittedName>
</protein>
<sequence>MELAVHALLTGQKMKKKAKIQQLYEDWMMHGERETTSGGKPRPPSMKIYLNWIVEAWKIISEETISKSFKLCGVTNAIDGTEDDEINCFKPDGPVPEGRALLKKARDDKELVRLFEEIDLAEDKENGIASDDSIEL</sequence>
<dbReference type="EMBL" id="CAJEWN010000011">
    <property type="protein sequence ID" value="CAD2131893.1"/>
    <property type="molecule type" value="Genomic_DNA"/>
</dbReference>
<gene>
    <name evidence="1" type="ORF">MENT_LOCUS3460</name>
</gene>
<comment type="caution">
    <text evidence="1">The sequence shown here is derived from an EMBL/GenBank/DDBJ whole genome shotgun (WGS) entry which is preliminary data.</text>
</comment>
<proteinExistence type="predicted"/>